<dbReference type="EMBL" id="QGKW02002228">
    <property type="protein sequence ID" value="KAF2535023.1"/>
    <property type="molecule type" value="Genomic_DNA"/>
</dbReference>
<evidence type="ECO:0000313" key="3">
    <source>
        <dbReference type="EMBL" id="KAF2535023.1"/>
    </source>
</evidence>
<evidence type="ECO:0008006" key="5">
    <source>
        <dbReference type="Google" id="ProtNLM"/>
    </source>
</evidence>
<feature type="domain" description="Zinc knuckle CX2CX4HX4C" evidence="2">
    <location>
        <begin position="162"/>
        <end position="210"/>
    </location>
</feature>
<reference evidence="3" key="1">
    <citation type="submission" date="2019-12" db="EMBL/GenBank/DDBJ databases">
        <title>Genome sequencing and annotation of Brassica cretica.</title>
        <authorList>
            <person name="Studholme D.J."/>
            <person name="Sarris P.F."/>
        </authorList>
    </citation>
    <scope>NUCLEOTIDE SEQUENCE</scope>
    <source>
        <strain evidence="3">PFS-001/15</strain>
        <tissue evidence="3">Leaf</tissue>
    </source>
</reference>
<comment type="caution">
    <text evidence="3">The sequence shown here is derived from an EMBL/GenBank/DDBJ whole genome shotgun (WGS) entry which is preliminary data.</text>
</comment>
<name>A0A8S9FM86_BRACR</name>
<dbReference type="InterPro" id="IPR025558">
    <property type="entry name" value="DUF4283"/>
</dbReference>
<gene>
    <name evidence="3" type="ORF">F2Q68_00021410</name>
</gene>
<dbReference type="PANTHER" id="PTHR31286:SF162">
    <property type="entry name" value="DUF4283 DOMAIN-CONTAINING PROTEIN-RELATED"/>
    <property type="match status" value="1"/>
</dbReference>
<dbReference type="Pfam" id="PF14111">
    <property type="entry name" value="DUF4283"/>
    <property type="match status" value="1"/>
</dbReference>
<feature type="domain" description="DUF4283" evidence="1">
    <location>
        <begin position="31"/>
        <end position="105"/>
    </location>
</feature>
<dbReference type="PANTHER" id="PTHR31286">
    <property type="entry name" value="GLYCINE-RICH CELL WALL STRUCTURAL PROTEIN 1.8-LIKE"/>
    <property type="match status" value="1"/>
</dbReference>
<dbReference type="Pfam" id="PF14392">
    <property type="entry name" value="zf-CCHC_4"/>
    <property type="match status" value="1"/>
</dbReference>
<dbReference type="Proteomes" id="UP000712281">
    <property type="component" value="Unassembled WGS sequence"/>
</dbReference>
<dbReference type="InterPro" id="IPR040256">
    <property type="entry name" value="At4g02000-like"/>
</dbReference>
<evidence type="ECO:0000313" key="4">
    <source>
        <dbReference type="Proteomes" id="UP000712281"/>
    </source>
</evidence>
<evidence type="ECO:0000259" key="1">
    <source>
        <dbReference type="Pfam" id="PF14111"/>
    </source>
</evidence>
<protein>
    <recommendedName>
        <fullName evidence="5">DUF4283 domain-containing protein</fullName>
    </recommendedName>
</protein>
<accession>A0A8S9FM86</accession>
<evidence type="ECO:0000259" key="2">
    <source>
        <dbReference type="Pfam" id="PF14392"/>
    </source>
</evidence>
<proteinExistence type="predicted"/>
<organism evidence="3 4">
    <name type="scientific">Brassica cretica</name>
    <name type="common">Mustard</name>
    <dbReference type="NCBI Taxonomy" id="69181"/>
    <lineage>
        <taxon>Eukaryota</taxon>
        <taxon>Viridiplantae</taxon>
        <taxon>Streptophyta</taxon>
        <taxon>Embryophyta</taxon>
        <taxon>Tracheophyta</taxon>
        <taxon>Spermatophyta</taxon>
        <taxon>Magnoliopsida</taxon>
        <taxon>eudicotyledons</taxon>
        <taxon>Gunneridae</taxon>
        <taxon>Pentapetalae</taxon>
        <taxon>rosids</taxon>
        <taxon>malvids</taxon>
        <taxon>Brassicales</taxon>
        <taxon>Brassicaceae</taxon>
        <taxon>Brassiceae</taxon>
        <taxon>Brassica</taxon>
    </lineage>
</organism>
<sequence length="238" mass="27628">MTDLKLKGICYESDDEPIQLMDQNDSHTIHDFQRSLIGKVLNPKKQNVVKLLQHMPTEWKLQDRIIANDLGNGNFFLTLKPRRTCNMYCKKGPFTTISMFVLVRWEPIVHDDYPWIIPFWVGITGIPLHLWTSKNLKKIGSKLGHVDEDKIKESEGRMCIDVDIRKPLLFSKNILSPGGDEVTIQIKYELLFKHCTFSGMLSHELSHCTKKEQGSSNQMEIADIFSRVCWGRKRLRRS</sequence>
<dbReference type="InterPro" id="IPR025836">
    <property type="entry name" value="Zn_knuckle_CX2CX4HX4C"/>
</dbReference>
<dbReference type="AlphaFoldDB" id="A0A8S9FM86"/>